<dbReference type="SUPFAM" id="SSF55781">
    <property type="entry name" value="GAF domain-like"/>
    <property type="match status" value="1"/>
</dbReference>
<dbReference type="Proteomes" id="UP000234857">
    <property type="component" value="Unassembled WGS sequence"/>
</dbReference>
<dbReference type="GO" id="GO:0005886">
    <property type="term" value="C:plasma membrane"/>
    <property type="evidence" value="ECO:0007669"/>
    <property type="project" value="TreeGrafter"/>
</dbReference>
<dbReference type="InterPro" id="IPR043128">
    <property type="entry name" value="Rev_trsase/Diguanyl_cyclase"/>
</dbReference>
<dbReference type="FunFam" id="3.30.70.270:FF:000001">
    <property type="entry name" value="Diguanylate cyclase domain protein"/>
    <property type="match status" value="1"/>
</dbReference>
<dbReference type="SUPFAM" id="SSF55073">
    <property type="entry name" value="Nucleotide cyclase"/>
    <property type="match status" value="1"/>
</dbReference>
<dbReference type="GO" id="GO:1902201">
    <property type="term" value="P:negative regulation of bacterial-type flagellum-dependent cell motility"/>
    <property type="evidence" value="ECO:0007669"/>
    <property type="project" value="TreeGrafter"/>
</dbReference>
<feature type="domain" description="GGDEF" evidence="3">
    <location>
        <begin position="376"/>
        <end position="511"/>
    </location>
</feature>
<feature type="coiled-coil region" evidence="1">
    <location>
        <begin position="139"/>
        <end position="166"/>
    </location>
</feature>
<sequence length="520" mass="59728">MDKRNLWVIFSLILVILFVFNVFLNLLSPAGNSSLIFLGLSLSCILFAYYSNDKKASNIFVLSSSVIMILFVYFSDIDIQKELTKNNIPPTFINYLVVISFNGIKNFSLKKLFLSPGVVWYITFNYIMIYLISIFNRNYGFVKRKLTESMREIRELKDELNKHKDVHKAISDYKNKIVEISSRHNVLKDFASEIGSSFEPVEIFESIIEATKKLLDAKQSMLLIFDKNRKLRIKNCFNVPDEMKKNARIDPSEGIIGMIIKNNTLITSENIEKNFQLTELHKMDKVNIEIAAPITGEDGNPYAVLVINKMNSPVNKEHIRMFSILLNISALSLGNAKLYKKVEFMANVDGLTKLYTHRYLQEFLSEEIARAGRYKRPLSIIMSDIDHFKNFNDKYGHQTGDMVLENTAKIFKASVRNKVDLVARYGGEEFIAVLPETDMKHAYVVAERLRKNIEKAEYMGEKNEILKVTASLGIASFPVHSSEKMELIKKADTALYYAKENGRNQVQIFDGEKMKIVEQL</sequence>
<keyword evidence="2" id="KW-1133">Transmembrane helix</keyword>
<name>A0A2N5ZEP5_MUIH1</name>
<dbReference type="EMBL" id="PKTG01000095">
    <property type="protein sequence ID" value="PLX17123.1"/>
    <property type="molecule type" value="Genomic_DNA"/>
</dbReference>
<dbReference type="NCBIfam" id="TIGR00254">
    <property type="entry name" value="GGDEF"/>
    <property type="match status" value="1"/>
</dbReference>
<keyword evidence="2" id="KW-0472">Membrane</keyword>
<dbReference type="GO" id="GO:0052621">
    <property type="term" value="F:diguanylate cyclase activity"/>
    <property type="evidence" value="ECO:0007669"/>
    <property type="project" value="TreeGrafter"/>
</dbReference>
<feature type="transmembrane region" description="Helical" evidence="2">
    <location>
        <begin position="87"/>
        <end position="105"/>
    </location>
</feature>
<evidence type="ECO:0000259" key="3">
    <source>
        <dbReference type="PROSITE" id="PS50887"/>
    </source>
</evidence>
<dbReference type="AlphaFoldDB" id="A0A2N5ZEP5"/>
<dbReference type="InterPro" id="IPR029787">
    <property type="entry name" value="Nucleotide_cyclase"/>
</dbReference>
<keyword evidence="1" id="KW-0175">Coiled coil</keyword>
<dbReference type="GO" id="GO:0043709">
    <property type="term" value="P:cell adhesion involved in single-species biofilm formation"/>
    <property type="evidence" value="ECO:0007669"/>
    <property type="project" value="TreeGrafter"/>
</dbReference>
<dbReference type="InterPro" id="IPR029016">
    <property type="entry name" value="GAF-like_dom_sf"/>
</dbReference>
<dbReference type="InterPro" id="IPR050469">
    <property type="entry name" value="Diguanylate_Cyclase"/>
</dbReference>
<comment type="caution">
    <text evidence="4">The sequence shown here is derived from an EMBL/GenBank/DDBJ whole genome shotgun (WGS) entry which is preliminary data.</text>
</comment>
<protein>
    <recommendedName>
        <fullName evidence="3">GGDEF domain-containing protein</fullName>
    </recommendedName>
</protein>
<evidence type="ECO:0000313" key="5">
    <source>
        <dbReference type="Proteomes" id="UP000234857"/>
    </source>
</evidence>
<dbReference type="PANTHER" id="PTHR45138">
    <property type="entry name" value="REGULATORY COMPONENTS OF SENSORY TRANSDUCTION SYSTEM"/>
    <property type="match status" value="1"/>
</dbReference>
<evidence type="ECO:0000256" key="2">
    <source>
        <dbReference type="SAM" id="Phobius"/>
    </source>
</evidence>
<dbReference type="Gene3D" id="3.30.70.270">
    <property type="match status" value="1"/>
</dbReference>
<dbReference type="PANTHER" id="PTHR45138:SF9">
    <property type="entry name" value="DIGUANYLATE CYCLASE DGCM-RELATED"/>
    <property type="match status" value="1"/>
</dbReference>
<dbReference type="CDD" id="cd01949">
    <property type="entry name" value="GGDEF"/>
    <property type="match status" value="1"/>
</dbReference>
<feature type="transmembrane region" description="Helical" evidence="2">
    <location>
        <begin position="56"/>
        <end position="75"/>
    </location>
</feature>
<organism evidence="4 5">
    <name type="scientific">Muiribacterium halophilum</name>
    <dbReference type="NCBI Taxonomy" id="2053465"/>
    <lineage>
        <taxon>Bacteria</taxon>
        <taxon>Candidatus Muiribacteriota</taxon>
        <taxon>Candidatus Muiribacteriia</taxon>
        <taxon>Candidatus Muiribacteriales</taxon>
        <taxon>Candidatus Muiribacteriaceae</taxon>
        <taxon>Candidatus Muiribacterium</taxon>
    </lineage>
</organism>
<dbReference type="Pfam" id="PF00990">
    <property type="entry name" value="GGDEF"/>
    <property type="match status" value="1"/>
</dbReference>
<dbReference type="InterPro" id="IPR000160">
    <property type="entry name" value="GGDEF_dom"/>
</dbReference>
<reference evidence="4 5" key="1">
    <citation type="submission" date="2017-11" db="EMBL/GenBank/DDBJ databases">
        <title>Genome-resolved metagenomics identifies genetic mobility, metabolic interactions, and unexpected diversity in perchlorate-reducing communities.</title>
        <authorList>
            <person name="Barnum T.P."/>
            <person name="Figueroa I.A."/>
            <person name="Carlstrom C.I."/>
            <person name="Lucas L.N."/>
            <person name="Engelbrektson A.L."/>
            <person name="Coates J.D."/>
        </authorList>
    </citation>
    <scope>NUCLEOTIDE SEQUENCE [LARGE SCALE GENOMIC DNA]</scope>
    <source>
        <strain evidence="4">BM706</strain>
    </source>
</reference>
<feature type="transmembrane region" description="Helical" evidence="2">
    <location>
        <begin position="117"/>
        <end position="135"/>
    </location>
</feature>
<proteinExistence type="predicted"/>
<dbReference type="PROSITE" id="PS50887">
    <property type="entry name" value="GGDEF"/>
    <property type="match status" value="1"/>
</dbReference>
<feature type="transmembrane region" description="Helical" evidence="2">
    <location>
        <begin position="34"/>
        <end position="50"/>
    </location>
</feature>
<dbReference type="Gene3D" id="3.30.450.40">
    <property type="match status" value="1"/>
</dbReference>
<evidence type="ECO:0000313" key="4">
    <source>
        <dbReference type="EMBL" id="PLX17123.1"/>
    </source>
</evidence>
<keyword evidence="2" id="KW-0812">Transmembrane</keyword>
<accession>A0A2N5ZEP5</accession>
<evidence type="ECO:0000256" key="1">
    <source>
        <dbReference type="SAM" id="Coils"/>
    </source>
</evidence>
<gene>
    <name evidence="4" type="ORF">C0601_08340</name>
</gene>
<feature type="transmembrane region" description="Helical" evidence="2">
    <location>
        <begin position="6"/>
        <end position="27"/>
    </location>
</feature>
<dbReference type="SMART" id="SM00267">
    <property type="entry name" value="GGDEF"/>
    <property type="match status" value="1"/>
</dbReference>